<sequence length="65" mass="7202">MKRTLIHQARGKGDGFDPLFRQLWGDFGLSFSSQRGDVASYRGEVRLASSLEDRGADTVIIGEET</sequence>
<reference evidence="1 2" key="1">
    <citation type="submission" date="2022-09" db="EMBL/GenBank/DDBJ databases">
        <title>Enrichment on poylsaccharides allowed isolation of novel metabolic and taxonomic groups of Haloarchaea.</title>
        <authorList>
            <person name="Sorokin D.Y."/>
            <person name="Elcheninov A.G."/>
            <person name="Khizhniak T.V."/>
            <person name="Kolganova T.V."/>
            <person name="Kublanov I.V."/>
        </authorList>
    </citation>
    <scope>NUCLEOTIDE SEQUENCE [LARGE SCALE GENOMIC DNA]</scope>
    <source>
        <strain evidence="1 2">AArc-curdl1</strain>
    </source>
</reference>
<accession>A0AAP3E903</accession>
<proteinExistence type="predicted"/>
<evidence type="ECO:0000313" key="2">
    <source>
        <dbReference type="Proteomes" id="UP001321047"/>
    </source>
</evidence>
<dbReference type="RefSeq" id="WP_342810793.1">
    <property type="nucleotide sequence ID" value="NZ_JAOPJZ010000048.1"/>
</dbReference>
<gene>
    <name evidence="1" type="ORF">OB919_21420</name>
</gene>
<organism evidence="1 2">
    <name type="scientific">Natronosalvus hydrolyticus</name>
    <dbReference type="NCBI Taxonomy" id="2979988"/>
    <lineage>
        <taxon>Archaea</taxon>
        <taxon>Methanobacteriati</taxon>
        <taxon>Methanobacteriota</taxon>
        <taxon>Stenosarchaea group</taxon>
        <taxon>Halobacteria</taxon>
        <taxon>Halobacteriales</taxon>
        <taxon>Natrialbaceae</taxon>
        <taxon>Natronosalvus</taxon>
    </lineage>
</organism>
<comment type="caution">
    <text evidence="1">The sequence shown here is derived from an EMBL/GenBank/DDBJ whole genome shotgun (WGS) entry which is preliminary data.</text>
</comment>
<evidence type="ECO:0000313" key="1">
    <source>
        <dbReference type="EMBL" id="MCU4754495.1"/>
    </source>
</evidence>
<dbReference type="EMBL" id="JAOPJZ010000048">
    <property type="protein sequence ID" value="MCU4754495.1"/>
    <property type="molecule type" value="Genomic_DNA"/>
</dbReference>
<dbReference type="AlphaFoldDB" id="A0AAP3E903"/>
<name>A0AAP3E903_9EURY</name>
<dbReference type="Proteomes" id="UP001321047">
    <property type="component" value="Unassembled WGS sequence"/>
</dbReference>
<protein>
    <submittedName>
        <fullName evidence="1">Uncharacterized protein</fullName>
    </submittedName>
</protein>
<keyword evidence="2" id="KW-1185">Reference proteome</keyword>